<sequence>MSVFTQAEIDSSILLSIKKAIGAAPDYTPFDVDIIMHINTQLANLYQLGLNAARSVVVDGPDQLWTDLIPADDSRLYFVKTYVYAKVKMIFDPPTSTAQMQALKDAAAEAEFRIGVAVDKPYDDLSSATT</sequence>
<proteinExistence type="predicted"/>
<protein>
    <submittedName>
        <fullName evidence="1">Uncharacterized protein</fullName>
    </submittedName>
</protein>
<reference evidence="1" key="1">
    <citation type="journal article" date="2021" name="Proc. Natl. Acad. Sci. U.S.A.">
        <title>A Catalog of Tens of Thousands of Viruses from Human Metagenomes Reveals Hidden Associations with Chronic Diseases.</title>
        <authorList>
            <person name="Tisza M.J."/>
            <person name="Buck C.B."/>
        </authorList>
    </citation>
    <scope>NUCLEOTIDE SEQUENCE</scope>
    <source>
        <strain evidence="1">CtQyg71</strain>
    </source>
</reference>
<evidence type="ECO:0000313" key="1">
    <source>
        <dbReference type="EMBL" id="DAD77605.1"/>
    </source>
</evidence>
<dbReference type="EMBL" id="BK014828">
    <property type="protein sequence ID" value="DAD77605.1"/>
    <property type="molecule type" value="Genomic_DNA"/>
</dbReference>
<organism evidence="1">
    <name type="scientific">Siphoviridae sp. ctQyg71</name>
    <dbReference type="NCBI Taxonomy" id="2826330"/>
    <lineage>
        <taxon>Viruses</taxon>
        <taxon>Duplodnaviria</taxon>
        <taxon>Heunggongvirae</taxon>
        <taxon>Uroviricota</taxon>
        <taxon>Caudoviricetes</taxon>
    </lineage>
</organism>
<dbReference type="Pfam" id="PF24829">
    <property type="entry name" value="Phage_connect_2"/>
    <property type="match status" value="1"/>
</dbReference>
<name>A0A8S5M5M0_9CAUD</name>
<accession>A0A8S5M5M0</accession>
<dbReference type="InterPro" id="IPR056951">
    <property type="entry name" value="Phage_connect_2"/>
</dbReference>